<dbReference type="AlphaFoldDB" id="A0A444X2Y3"/>
<accession>A0A444X2Y3</accession>
<keyword evidence="3" id="KW-1185">Reference proteome</keyword>
<evidence type="ECO:0000313" key="2">
    <source>
        <dbReference type="EMBL" id="RYQ83952.1"/>
    </source>
</evidence>
<feature type="region of interest" description="Disordered" evidence="1">
    <location>
        <begin position="62"/>
        <end position="86"/>
    </location>
</feature>
<organism evidence="2 3">
    <name type="scientific">Arachis hypogaea</name>
    <name type="common">Peanut</name>
    <dbReference type="NCBI Taxonomy" id="3818"/>
    <lineage>
        <taxon>Eukaryota</taxon>
        <taxon>Viridiplantae</taxon>
        <taxon>Streptophyta</taxon>
        <taxon>Embryophyta</taxon>
        <taxon>Tracheophyta</taxon>
        <taxon>Spermatophyta</taxon>
        <taxon>Magnoliopsida</taxon>
        <taxon>eudicotyledons</taxon>
        <taxon>Gunneridae</taxon>
        <taxon>Pentapetalae</taxon>
        <taxon>rosids</taxon>
        <taxon>fabids</taxon>
        <taxon>Fabales</taxon>
        <taxon>Fabaceae</taxon>
        <taxon>Papilionoideae</taxon>
        <taxon>50 kb inversion clade</taxon>
        <taxon>dalbergioids sensu lato</taxon>
        <taxon>Dalbergieae</taxon>
        <taxon>Pterocarpus clade</taxon>
        <taxon>Arachis</taxon>
    </lineage>
</organism>
<protein>
    <submittedName>
        <fullName evidence="2">Uncharacterized protein</fullName>
    </submittedName>
</protein>
<dbReference type="Proteomes" id="UP000289738">
    <property type="component" value="Chromosome B10"/>
</dbReference>
<evidence type="ECO:0000256" key="1">
    <source>
        <dbReference type="SAM" id="MobiDB-lite"/>
    </source>
</evidence>
<gene>
    <name evidence="2" type="ORF">Ahy_B10g102838</name>
</gene>
<dbReference type="EMBL" id="SDMP01000020">
    <property type="protein sequence ID" value="RYQ83952.1"/>
    <property type="molecule type" value="Genomic_DNA"/>
</dbReference>
<sequence>MVVTTLSSNYDELHTLMVATAARKVEMEKLCIDEMLRKYCEEHFIFTSLASALEACRTMTARRSGDAPPAPTEQLGAPVGSSRRSRSRLVDTAAPLCRSGNLFVETNLKLDSSSPFSLSDIWLRGRRRWRSSSSIICSESTAEIETLHLHKPRVDAGGLPHDDLDLRRLRAGVAMHRRRLRSGWEHLRDMAKGVGVSPPYRSENLFVATNLKLDSSSPYSLSDLRTLLATTAERKAEIEKLCIDEML</sequence>
<reference evidence="2 3" key="1">
    <citation type="submission" date="2019-01" db="EMBL/GenBank/DDBJ databases">
        <title>Sequencing of cultivated peanut Arachis hypogaea provides insights into genome evolution and oil improvement.</title>
        <authorList>
            <person name="Chen X."/>
        </authorList>
    </citation>
    <scope>NUCLEOTIDE SEQUENCE [LARGE SCALE GENOMIC DNA]</scope>
    <source>
        <strain evidence="3">cv. Fuhuasheng</strain>
        <tissue evidence="2">Leaves</tissue>
    </source>
</reference>
<proteinExistence type="predicted"/>
<comment type="caution">
    <text evidence="2">The sequence shown here is derived from an EMBL/GenBank/DDBJ whole genome shotgun (WGS) entry which is preliminary data.</text>
</comment>
<name>A0A444X2Y3_ARAHY</name>
<evidence type="ECO:0000313" key="3">
    <source>
        <dbReference type="Proteomes" id="UP000289738"/>
    </source>
</evidence>